<dbReference type="Pfam" id="PF08014">
    <property type="entry name" value="MATCAP"/>
    <property type="match status" value="1"/>
</dbReference>
<proteinExistence type="predicted"/>
<gene>
    <name evidence="5" type="ORF">LZC95_36125</name>
</gene>
<evidence type="ECO:0000256" key="1">
    <source>
        <dbReference type="ARBA" id="ARBA00001947"/>
    </source>
</evidence>
<dbReference type="Proteomes" id="UP001379533">
    <property type="component" value="Chromosome"/>
</dbReference>
<keyword evidence="2" id="KW-0645">Protease</keyword>
<reference evidence="5 6" key="1">
    <citation type="submission" date="2021-12" db="EMBL/GenBank/DDBJ databases">
        <title>Discovery of the Pendulisporaceae a myxobacterial family with distinct sporulation behavior and unique specialized metabolism.</title>
        <authorList>
            <person name="Garcia R."/>
            <person name="Popoff A."/>
            <person name="Bader C.D."/>
            <person name="Loehr J."/>
            <person name="Walesch S."/>
            <person name="Walt C."/>
            <person name="Boldt J."/>
            <person name="Bunk B."/>
            <person name="Haeckl F.J.F.P.J."/>
            <person name="Gunesch A.P."/>
            <person name="Birkelbach J."/>
            <person name="Nuebel U."/>
            <person name="Pietschmann T."/>
            <person name="Bach T."/>
            <person name="Mueller R."/>
        </authorList>
    </citation>
    <scope>NUCLEOTIDE SEQUENCE [LARGE SCALE GENOMIC DNA]</scope>
    <source>
        <strain evidence="5 6">MSr12523</strain>
    </source>
</reference>
<comment type="cofactor">
    <cofactor evidence="1">
        <name>Zn(2+)</name>
        <dbReference type="ChEBI" id="CHEBI:29105"/>
    </cofactor>
</comment>
<organism evidence="5 6">
    <name type="scientific">Pendulispora brunnea</name>
    <dbReference type="NCBI Taxonomy" id="2905690"/>
    <lineage>
        <taxon>Bacteria</taxon>
        <taxon>Pseudomonadati</taxon>
        <taxon>Myxococcota</taxon>
        <taxon>Myxococcia</taxon>
        <taxon>Myxococcales</taxon>
        <taxon>Sorangiineae</taxon>
        <taxon>Pendulisporaceae</taxon>
        <taxon>Pendulispora</taxon>
    </lineage>
</organism>
<dbReference type="SMART" id="SM01154">
    <property type="entry name" value="DUF1704"/>
    <property type="match status" value="1"/>
</dbReference>
<dbReference type="RefSeq" id="WP_394842485.1">
    <property type="nucleotide sequence ID" value="NZ_CP089982.1"/>
</dbReference>
<evidence type="ECO:0000256" key="4">
    <source>
        <dbReference type="ARBA" id="ARBA00023049"/>
    </source>
</evidence>
<name>A0ABZ2K3T6_9BACT</name>
<dbReference type="EMBL" id="CP089982">
    <property type="protein sequence ID" value="WXA91867.1"/>
    <property type="molecule type" value="Genomic_DNA"/>
</dbReference>
<sequence>MLAAWLRQVDPLLRELSQRVTLLGAATPANAREERVRLQALAASGKDAVPAWEYVPRDMSVLRRQLDAVASALREVQTEPLADLYMARVQEWRLEARLCECVGTQEAGSLAARRFASFDDDTEAAADSLAESWMEGSGPESEGDLLETDSPAPESLLSLLQAEIGRRRIPFAVVVHPHLSALAATGHRTVLVAAGRRISPETAHRTVLHEIEGHVLPRARAAHAPLALFSVGTARSSDEQEGYALFLEDRHHFLSPSRRRELAGRYLAVRGMRQGATFVEVVRYLAGAGIDPRDAVVMAERAFRGSDGTFPGLGRERVYLESYLRVRAHLDEAPDDEAVLASGQLALDAVETLRPWCALP</sequence>
<evidence type="ECO:0000256" key="3">
    <source>
        <dbReference type="ARBA" id="ARBA00022801"/>
    </source>
</evidence>
<evidence type="ECO:0000313" key="6">
    <source>
        <dbReference type="Proteomes" id="UP001379533"/>
    </source>
</evidence>
<keyword evidence="6" id="KW-1185">Reference proteome</keyword>
<evidence type="ECO:0000313" key="5">
    <source>
        <dbReference type="EMBL" id="WXA91867.1"/>
    </source>
</evidence>
<evidence type="ECO:0000256" key="2">
    <source>
        <dbReference type="ARBA" id="ARBA00022670"/>
    </source>
</evidence>
<keyword evidence="4" id="KW-0482">Metalloprotease</keyword>
<accession>A0ABZ2K3T6</accession>
<keyword evidence="3" id="KW-0378">Hydrolase</keyword>
<dbReference type="InterPro" id="IPR012548">
    <property type="entry name" value="MATCAP"/>
</dbReference>
<protein>
    <submittedName>
        <fullName evidence="5">DUF1704 domain-containing protein</fullName>
    </submittedName>
</protein>